<sequence length="112" mass="12439">MLVGMITQSKDGLVAIHDGKPALFHEYEILCAGKGASFKWVEVTGRFKPGDIKDVRPLQYGTEKSGEALYVAKTTIHGREYVGKVSTKSKVMRFPHKGSEDKAKSYFVLCED</sequence>
<comment type="caution">
    <text evidence="1">The sequence shown here is derived from an EMBL/GenBank/DDBJ whole genome shotgun (WGS) entry which is preliminary data.</text>
</comment>
<dbReference type="EMBL" id="JANBOI010002968">
    <property type="protein sequence ID" value="KAJ1719234.1"/>
    <property type="molecule type" value="Genomic_DNA"/>
</dbReference>
<evidence type="ECO:0000313" key="2">
    <source>
        <dbReference type="Proteomes" id="UP001143981"/>
    </source>
</evidence>
<reference evidence="1" key="1">
    <citation type="submission" date="2022-07" db="EMBL/GenBank/DDBJ databases">
        <title>Phylogenomic reconstructions and comparative analyses of Kickxellomycotina fungi.</title>
        <authorList>
            <person name="Reynolds N.K."/>
            <person name="Stajich J.E."/>
            <person name="Barry K."/>
            <person name="Grigoriev I.V."/>
            <person name="Crous P."/>
            <person name="Smith M.E."/>
        </authorList>
    </citation>
    <scope>NUCLEOTIDE SEQUENCE</scope>
    <source>
        <strain evidence="1">BCRC 34381</strain>
    </source>
</reference>
<accession>A0A9W7XRC0</accession>
<dbReference type="InterPro" id="IPR006616">
    <property type="entry name" value="DM9_repeat"/>
</dbReference>
<dbReference type="OrthoDB" id="2142040at2759"/>
<evidence type="ECO:0000313" key="1">
    <source>
        <dbReference type="EMBL" id="KAJ1719234.1"/>
    </source>
</evidence>
<dbReference type="AlphaFoldDB" id="A0A9W7XRC0"/>
<dbReference type="PANTHER" id="PTHR31649:SF1">
    <property type="entry name" value="FARNESOIC ACID O-METHYL TRANSFERASE DOMAIN-CONTAINING PROTEIN"/>
    <property type="match status" value="1"/>
</dbReference>
<name>A0A9W7XRC0_9FUNG</name>
<dbReference type="Proteomes" id="UP001143981">
    <property type="component" value="Unassembled WGS sequence"/>
</dbReference>
<protein>
    <submittedName>
        <fullName evidence="1">Uncharacterized protein</fullName>
    </submittedName>
</protein>
<proteinExistence type="predicted"/>
<organism evidence="1 2">
    <name type="scientific">Coemansia biformis</name>
    <dbReference type="NCBI Taxonomy" id="1286918"/>
    <lineage>
        <taxon>Eukaryota</taxon>
        <taxon>Fungi</taxon>
        <taxon>Fungi incertae sedis</taxon>
        <taxon>Zoopagomycota</taxon>
        <taxon>Kickxellomycotina</taxon>
        <taxon>Kickxellomycetes</taxon>
        <taxon>Kickxellales</taxon>
        <taxon>Kickxellaceae</taxon>
        <taxon>Coemansia</taxon>
    </lineage>
</organism>
<dbReference type="Pfam" id="PF11901">
    <property type="entry name" value="DM9"/>
    <property type="match status" value="1"/>
</dbReference>
<dbReference type="PANTHER" id="PTHR31649">
    <property type="entry name" value="AGAP009604-PA"/>
    <property type="match status" value="1"/>
</dbReference>
<gene>
    <name evidence="1" type="ORF">LPJ61_006348</name>
</gene>
<keyword evidence="2" id="KW-1185">Reference proteome</keyword>